<dbReference type="WBParaSite" id="PSAMB.scaffold1613size29366.g14075.t1">
    <property type="protein sequence ID" value="PSAMB.scaffold1613size29366.g14075.t1"/>
    <property type="gene ID" value="PSAMB.scaffold1613size29366.g14075"/>
</dbReference>
<evidence type="ECO:0000256" key="6">
    <source>
        <dbReference type="ARBA" id="ARBA00023242"/>
    </source>
</evidence>
<feature type="domain" description="C2H2-type" evidence="9">
    <location>
        <begin position="82"/>
        <end position="109"/>
    </location>
</feature>
<name>A0A914V762_9BILA</name>
<keyword evidence="3" id="KW-0677">Repeat</keyword>
<dbReference type="AlphaFoldDB" id="A0A914V762"/>
<proteinExistence type="predicted"/>
<evidence type="ECO:0000256" key="7">
    <source>
        <dbReference type="PROSITE-ProRule" id="PRU00042"/>
    </source>
</evidence>
<keyword evidence="10" id="KW-1185">Reference proteome</keyword>
<sequence>MDETEPGTSISNSSSTVVFYLSALSSDIHEADKELECLDDSALNEEASGDADITDEKHRMQRSLEEFAVANAQNHEMGSAQLVCPQCLKQFQQLCNLKQHLRIHSGDRPYSCPLCDKHFKQQGHLQTHLRALHTGERPYSCPIETCTKSFHQLGNLRQHLRAMHGPKDAKPRKVFEYPCDVCGVLCSSKASLKSHHRKVHEAALLEESNTLRPSPSRSSQESINPSLLPTSSTSFQLTNCKKKDKTLPTSVNAKRTKVIIINAKNLQERTVELKLNWT</sequence>
<dbReference type="GO" id="GO:0008270">
    <property type="term" value="F:zinc ion binding"/>
    <property type="evidence" value="ECO:0007669"/>
    <property type="project" value="UniProtKB-KW"/>
</dbReference>
<accession>A0A914V762</accession>
<evidence type="ECO:0000313" key="10">
    <source>
        <dbReference type="Proteomes" id="UP000887566"/>
    </source>
</evidence>
<feature type="region of interest" description="Disordered" evidence="8">
    <location>
        <begin position="206"/>
        <end position="230"/>
    </location>
</feature>
<dbReference type="PROSITE" id="PS00028">
    <property type="entry name" value="ZINC_FINGER_C2H2_1"/>
    <property type="match status" value="4"/>
</dbReference>
<reference evidence="11" key="1">
    <citation type="submission" date="2022-11" db="UniProtKB">
        <authorList>
            <consortium name="WormBaseParasite"/>
        </authorList>
    </citation>
    <scope>IDENTIFICATION</scope>
</reference>
<dbReference type="PANTHER" id="PTHR16515">
    <property type="entry name" value="PR DOMAIN ZINC FINGER PROTEIN"/>
    <property type="match status" value="1"/>
</dbReference>
<protein>
    <submittedName>
        <fullName evidence="11">C2H2-type domain-containing protein</fullName>
    </submittedName>
</protein>
<feature type="domain" description="C2H2-type" evidence="9">
    <location>
        <begin position="177"/>
        <end position="200"/>
    </location>
</feature>
<evidence type="ECO:0000259" key="9">
    <source>
        <dbReference type="PROSITE" id="PS50157"/>
    </source>
</evidence>
<comment type="subcellular location">
    <subcellularLocation>
        <location evidence="1">Nucleus</location>
    </subcellularLocation>
</comment>
<dbReference type="SMART" id="SM00355">
    <property type="entry name" value="ZnF_C2H2"/>
    <property type="match status" value="4"/>
</dbReference>
<keyword evidence="2" id="KW-0479">Metal-binding</keyword>
<feature type="domain" description="C2H2-type" evidence="9">
    <location>
        <begin position="110"/>
        <end position="138"/>
    </location>
</feature>
<evidence type="ECO:0000256" key="5">
    <source>
        <dbReference type="ARBA" id="ARBA00022833"/>
    </source>
</evidence>
<keyword evidence="5" id="KW-0862">Zinc</keyword>
<dbReference type="InterPro" id="IPR050331">
    <property type="entry name" value="Zinc_finger"/>
</dbReference>
<keyword evidence="6" id="KW-0539">Nucleus</keyword>
<evidence type="ECO:0000256" key="1">
    <source>
        <dbReference type="ARBA" id="ARBA00004123"/>
    </source>
</evidence>
<evidence type="ECO:0000313" key="11">
    <source>
        <dbReference type="WBParaSite" id="PSAMB.scaffold1613size29366.g14075.t1"/>
    </source>
</evidence>
<evidence type="ECO:0000256" key="8">
    <source>
        <dbReference type="SAM" id="MobiDB-lite"/>
    </source>
</evidence>
<evidence type="ECO:0000256" key="2">
    <source>
        <dbReference type="ARBA" id="ARBA00022723"/>
    </source>
</evidence>
<dbReference type="InterPro" id="IPR036236">
    <property type="entry name" value="Znf_C2H2_sf"/>
</dbReference>
<dbReference type="FunFam" id="3.30.160.60:FF:000100">
    <property type="entry name" value="Zinc finger 45-like"/>
    <property type="match status" value="1"/>
</dbReference>
<dbReference type="InterPro" id="IPR013087">
    <property type="entry name" value="Znf_C2H2_type"/>
</dbReference>
<organism evidence="10 11">
    <name type="scientific">Plectus sambesii</name>
    <dbReference type="NCBI Taxonomy" id="2011161"/>
    <lineage>
        <taxon>Eukaryota</taxon>
        <taxon>Metazoa</taxon>
        <taxon>Ecdysozoa</taxon>
        <taxon>Nematoda</taxon>
        <taxon>Chromadorea</taxon>
        <taxon>Plectida</taxon>
        <taxon>Plectina</taxon>
        <taxon>Plectoidea</taxon>
        <taxon>Plectidae</taxon>
        <taxon>Plectus</taxon>
    </lineage>
</organism>
<feature type="compositionally biased region" description="Polar residues" evidence="8">
    <location>
        <begin position="207"/>
        <end position="230"/>
    </location>
</feature>
<feature type="domain" description="C2H2-type" evidence="9">
    <location>
        <begin position="139"/>
        <end position="169"/>
    </location>
</feature>
<dbReference type="Gene3D" id="3.30.160.60">
    <property type="entry name" value="Classic Zinc Finger"/>
    <property type="match status" value="4"/>
</dbReference>
<dbReference type="PROSITE" id="PS50157">
    <property type="entry name" value="ZINC_FINGER_C2H2_2"/>
    <property type="match status" value="4"/>
</dbReference>
<evidence type="ECO:0000256" key="4">
    <source>
        <dbReference type="ARBA" id="ARBA00022771"/>
    </source>
</evidence>
<dbReference type="Pfam" id="PF00096">
    <property type="entry name" value="zf-C2H2"/>
    <property type="match status" value="4"/>
</dbReference>
<dbReference type="PANTHER" id="PTHR16515:SF49">
    <property type="entry name" value="GASTRULA ZINC FINGER PROTEIN XLCGF49.1-LIKE-RELATED"/>
    <property type="match status" value="1"/>
</dbReference>
<dbReference type="GO" id="GO:0005634">
    <property type="term" value="C:nucleus"/>
    <property type="evidence" value="ECO:0007669"/>
    <property type="project" value="UniProtKB-SubCell"/>
</dbReference>
<dbReference type="FunFam" id="3.30.160.60:FF:000690">
    <property type="entry name" value="Zinc finger protein 354C"/>
    <property type="match status" value="1"/>
</dbReference>
<dbReference type="FunFam" id="3.30.160.60:FF:000446">
    <property type="entry name" value="Zinc finger protein"/>
    <property type="match status" value="1"/>
</dbReference>
<dbReference type="SUPFAM" id="SSF57667">
    <property type="entry name" value="beta-beta-alpha zinc fingers"/>
    <property type="match status" value="2"/>
</dbReference>
<dbReference type="Proteomes" id="UP000887566">
    <property type="component" value="Unplaced"/>
</dbReference>
<dbReference type="GO" id="GO:0000122">
    <property type="term" value="P:negative regulation of transcription by RNA polymerase II"/>
    <property type="evidence" value="ECO:0007669"/>
    <property type="project" value="UniProtKB-ARBA"/>
</dbReference>
<keyword evidence="4 7" id="KW-0863">Zinc-finger</keyword>
<evidence type="ECO:0000256" key="3">
    <source>
        <dbReference type="ARBA" id="ARBA00022737"/>
    </source>
</evidence>